<dbReference type="PROSITE" id="PS00194">
    <property type="entry name" value="THIOREDOXIN_1"/>
    <property type="match status" value="1"/>
</dbReference>
<dbReference type="EMBL" id="LAEV01000445">
    <property type="protein sequence ID" value="KKA30278.1"/>
    <property type="molecule type" value="Genomic_DNA"/>
</dbReference>
<accession>A0A0F4ZKA2</accession>
<feature type="site" description="Contributes to redox potential value" evidence="4">
    <location>
        <position position="33"/>
    </location>
</feature>
<dbReference type="AlphaFoldDB" id="A0A0F4ZKA2"/>
<feature type="domain" description="Thioredoxin" evidence="6">
    <location>
        <begin position="1"/>
        <end position="111"/>
    </location>
</feature>
<dbReference type="PROSITE" id="PS51352">
    <property type="entry name" value="THIOREDOXIN_2"/>
    <property type="match status" value="1"/>
</dbReference>
<dbReference type="PRINTS" id="PR00421">
    <property type="entry name" value="THIOREDOXIN"/>
</dbReference>
<dbReference type="CDD" id="cd02947">
    <property type="entry name" value="TRX_family"/>
    <property type="match status" value="1"/>
</dbReference>
<comment type="similarity">
    <text evidence="1 3">Belongs to the thioredoxin family.</text>
</comment>
<dbReference type="PANTHER" id="PTHR46115">
    <property type="entry name" value="THIOREDOXIN-LIKE PROTEIN 1"/>
    <property type="match status" value="1"/>
</dbReference>
<dbReference type="InterPro" id="IPR036249">
    <property type="entry name" value="Thioredoxin-like_sf"/>
</dbReference>
<keyword evidence="8" id="KW-1185">Reference proteome</keyword>
<dbReference type="InterPro" id="IPR005746">
    <property type="entry name" value="Thioredoxin"/>
</dbReference>
<keyword evidence="5" id="KW-0676">Redox-active center</keyword>
<gene>
    <name evidence="7" type="ORF">TD95_003871</name>
</gene>
<evidence type="ECO:0000313" key="7">
    <source>
        <dbReference type="EMBL" id="KKA30278.1"/>
    </source>
</evidence>
<evidence type="ECO:0000313" key="8">
    <source>
        <dbReference type="Proteomes" id="UP000033483"/>
    </source>
</evidence>
<protein>
    <recommendedName>
        <fullName evidence="3">Thioredoxin</fullName>
    </recommendedName>
</protein>
<feature type="disulfide bond" description="Redox-active" evidence="5">
    <location>
        <begin position="31"/>
        <end position="34"/>
    </location>
</feature>
<dbReference type="SUPFAM" id="SSF52833">
    <property type="entry name" value="Thioredoxin-like"/>
    <property type="match status" value="1"/>
</dbReference>
<evidence type="ECO:0000256" key="5">
    <source>
        <dbReference type="PIRSR" id="PIRSR000077-4"/>
    </source>
</evidence>
<evidence type="ECO:0000259" key="6">
    <source>
        <dbReference type="PROSITE" id="PS51352"/>
    </source>
</evidence>
<sequence>MSVRVITSAADFKALLSAHKIVVADFWATWCAPCKAVAPLFQSLATANIHDKLAFAKIDIDDVGELAQEYGVSSIPTFVLFEDGKPAGEIKGAAPAKLNELVKDALAKAQA</sequence>
<feature type="site" description="Deprotonates C-terminal active site Cys" evidence="4">
    <location>
        <position position="25"/>
    </location>
</feature>
<organism evidence="7 8">
    <name type="scientific">Thielaviopsis punctulata</name>
    <dbReference type="NCBI Taxonomy" id="72032"/>
    <lineage>
        <taxon>Eukaryota</taxon>
        <taxon>Fungi</taxon>
        <taxon>Dikarya</taxon>
        <taxon>Ascomycota</taxon>
        <taxon>Pezizomycotina</taxon>
        <taxon>Sordariomycetes</taxon>
        <taxon>Hypocreomycetidae</taxon>
        <taxon>Microascales</taxon>
        <taxon>Ceratocystidaceae</taxon>
        <taxon>Thielaviopsis</taxon>
    </lineage>
</organism>
<evidence type="ECO:0000256" key="2">
    <source>
        <dbReference type="ARBA" id="ARBA00023157"/>
    </source>
</evidence>
<dbReference type="Proteomes" id="UP000033483">
    <property type="component" value="Unassembled WGS sequence"/>
</dbReference>
<evidence type="ECO:0000256" key="1">
    <source>
        <dbReference type="ARBA" id="ARBA00008987"/>
    </source>
</evidence>
<dbReference type="Gene3D" id="3.40.30.10">
    <property type="entry name" value="Glutaredoxin"/>
    <property type="match status" value="1"/>
</dbReference>
<dbReference type="Pfam" id="PF00085">
    <property type="entry name" value="Thioredoxin"/>
    <property type="match status" value="1"/>
</dbReference>
<feature type="active site" description="Nucleophile" evidence="4">
    <location>
        <position position="34"/>
    </location>
</feature>
<proteinExistence type="inferred from homology"/>
<keyword evidence="2 5" id="KW-1015">Disulfide bond</keyword>
<dbReference type="PIRSF" id="PIRSF000077">
    <property type="entry name" value="Thioredoxin"/>
    <property type="match status" value="1"/>
</dbReference>
<dbReference type="OrthoDB" id="10263751at2759"/>
<feature type="site" description="Contributes to redox potential value" evidence="4">
    <location>
        <position position="32"/>
    </location>
</feature>
<evidence type="ECO:0000256" key="3">
    <source>
        <dbReference type="PIRNR" id="PIRNR000077"/>
    </source>
</evidence>
<comment type="caution">
    <text evidence="7">The sequence shown here is derived from an EMBL/GenBank/DDBJ whole genome shotgun (WGS) entry which is preliminary data.</text>
</comment>
<feature type="active site" description="Nucleophile" evidence="4">
    <location>
        <position position="31"/>
    </location>
</feature>
<dbReference type="InterPro" id="IPR013766">
    <property type="entry name" value="Thioredoxin_domain"/>
</dbReference>
<reference evidence="7 8" key="1">
    <citation type="submission" date="2015-03" db="EMBL/GenBank/DDBJ databases">
        <authorList>
            <person name="Radwan O."/>
            <person name="Al-Naeli F.A."/>
            <person name="Rendon G.A."/>
            <person name="Fields C."/>
        </authorList>
    </citation>
    <scope>NUCLEOTIDE SEQUENCE [LARGE SCALE GENOMIC DNA]</scope>
    <source>
        <strain evidence="7">CR-DP1</strain>
    </source>
</reference>
<evidence type="ECO:0000256" key="4">
    <source>
        <dbReference type="PIRSR" id="PIRSR000077-1"/>
    </source>
</evidence>
<dbReference type="InterPro" id="IPR017937">
    <property type="entry name" value="Thioredoxin_CS"/>
</dbReference>
<name>A0A0F4ZKA2_9PEZI</name>
<dbReference type="GO" id="GO:0015035">
    <property type="term" value="F:protein-disulfide reductase activity"/>
    <property type="evidence" value="ECO:0007669"/>
    <property type="project" value="InterPro"/>
</dbReference>